<dbReference type="Proteomes" id="UP000317078">
    <property type="component" value="Unassembled WGS sequence"/>
</dbReference>
<protein>
    <submittedName>
        <fullName evidence="3">Hydantoinase B/oxoprolinase family protein</fullName>
    </submittedName>
</protein>
<dbReference type="AlphaFoldDB" id="A0A502F4Q0"/>
<dbReference type="OrthoDB" id="9761586at2"/>
<feature type="region of interest" description="Disordered" evidence="1">
    <location>
        <begin position="583"/>
        <end position="602"/>
    </location>
</feature>
<dbReference type="InterPro" id="IPR003692">
    <property type="entry name" value="Hydantoinase_B"/>
</dbReference>
<reference evidence="3 4" key="1">
    <citation type="journal article" date="2019" name="Environ. Microbiol.">
        <title>Species interactions and distinct microbial communities in high Arctic permafrost affected cryosols are associated with the CH4 and CO2 gas fluxes.</title>
        <authorList>
            <person name="Altshuler I."/>
            <person name="Hamel J."/>
            <person name="Turney S."/>
            <person name="Magnuson E."/>
            <person name="Levesque R."/>
            <person name="Greer C."/>
            <person name="Whyte L.G."/>
        </authorList>
    </citation>
    <scope>NUCLEOTIDE SEQUENCE [LARGE SCALE GENOMIC DNA]</scope>
    <source>
        <strain evidence="3 4">S9.3B</strain>
    </source>
</reference>
<evidence type="ECO:0000313" key="3">
    <source>
        <dbReference type="EMBL" id="TPG44837.1"/>
    </source>
</evidence>
<dbReference type="GO" id="GO:0005829">
    <property type="term" value="C:cytosol"/>
    <property type="evidence" value="ECO:0007669"/>
    <property type="project" value="TreeGrafter"/>
</dbReference>
<dbReference type="Pfam" id="PF02538">
    <property type="entry name" value="Hydantoinase_B"/>
    <property type="match status" value="1"/>
</dbReference>
<accession>A0A502F4Q0</accession>
<keyword evidence="4" id="KW-1185">Reference proteome</keyword>
<dbReference type="PANTHER" id="PTHR11365:SF23">
    <property type="entry name" value="HYPOTHETICAL 5-OXOPROLINASE (EUROFUNG)-RELATED"/>
    <property type="match status" value="1"/>
</dbReference>
<dbReference type="InterPro" id="IPR045079">
    <property type="entry name" value="Oxoprolinase-like"/>
</dbReference>
<organism evidence="3 4">
    <name type="scientific">Muricoccus nepalensis</name>
    <dbReference type="NCBI Taxonomy" id="1854500"/>
    <lineage>
        <taxon>Bacteria</taxon>
        <taxon>Pseudomonadati</taxon>
        <taxon>Pseudomonadota</taxon>
        <taxon>Alphaproteobacteria</taxon>
        <taxon>Acetobacterales</taxon>
        <taxon>Roseomonadaceae</taxon>
        <taxon>Muricoccus</taxon>
    </lineage>
</organism>
<gene>
    <name evidence="3" type="ORF">EAH89_26925</name>
</gene>
<dbReference type="GO" id="GO:0017168">
    <property type="term" value="F:5-oxoprolinase (ATP-hydrolyzing) activity"/>
    <property type="evidence" value="ECO:0007669"/>
    <property type="project" value="TreeGrafter"/>
</dbReference>
<evidence type="ECO:0000313" key="4">
    <source>
        <dbReference type="Proteomes" id="UP000317078"/>
    </source>
</evidence>
<proteinExistence type="predicted"/>
<feature type="compositionally biased region" description="Low complexity" evidence="1">
    <location>
        <begin position="583"/>
        <end position="595"/>
    </location>
</feature>
<dbReference type="PANTHER" id="PTHR11365">
    <property type="entry name" value="5-OXOPROLINASE RELATED"/>
    <property type="match status" value="1"/>
</dbReference>
<dbReference type="GO" id="GO:0006749">
    <property type="term" value="P:glutathione metabolic process"/>
    <property type="evidence" value="ECO:0007669"/>
    <property type="project" value="TreeGrafter"/>
</dbReference>
<evidence type="ECO:0000256" key="1">
    <source>
        <dbReference type="SAM" id="MobiDB-lite"/>
    </source>
</evidence>
<evidence type="ECO:0000259" key="2">
    <source>
        <dbReference type="Pfam" id="PF02538"/>
    </source>
</evidence>
<feature type="domain" description="Hydantoinase B/oxoprolinase" evidence="2">
    <location>
        <begin position="10"/>
        <end position="531"/>
    </location>
</feature>
<name>A0A502F4Q0_9PROT</name>
<comment type="caution">
    <text evidence="3">The sequence shown here is derived from an EMBL/GenBank/DDBJ whole genome shotgun (WGS) entry which is preliminary data.</text>
</comment>
<dbReference type="EMBL" id="RCZP01000050">
    <property type="protein sequence ID" value="TPG44837.1"/>
    <property type="molecule type" value="Genomic_DNA"/>
</dbReference>
<sequence>MATPTPAKVDAVTVEIVRRGLIAVTEEMKTNLMRTAYNLIIYEALDFTVGLFTKEGDTVSIGLGLPMFIRGMSETVKAKIRHFGYENIHEGDILVTNDAYTTGSHLNHFTFTMPIFYGGELIGFTCCMAHWLDVGGTLGTVTTDIFSEGIQIPIVKYRRRGEVNQDLIDIIAMNVRLSEKAMGDLRAQIVAITTGERRYLELVTRYGWGAVRGAIDVIMDQSEALARANTRNIPDGVYEAESFMDDDGLEVGEPVPIRVRVEKRGEEVTIDLSDVAKQVRGFYNSGVTTGIACAQVAFKCLATPTDYPVNEGSFRNLKVIMPMGTVVSAERPAPMRVWMTYPMTVIDTIFKAMAKAIPDRVASGHHADLVFPNIHGINPADGKFYIVGIGPLGGGWGAKATEDGVSATVCINDGDTHNSPTEQLEAKYPVLVERYALREDSGGAGRFRGGLGCEQVVQALAPFQLTTRIDRVHCKPWGLDGGQDAAGNGIGLRRNGTWETDFANAKVFNVRLKAGDAYMMRSGGGGGFGVPVARDPARVARDVRQGYVSRAVALSTYRVVLDAAGGVDEAATRALRARTDIAAPGPAGAADEAGPQLEVSPG</sequence>